<evidence type="ECO:0000256" key="4">
    <source>
        <dbReference type="RuleBase" id="RU362121"/>
    </source>
</evidence>
<proteinExistence type="inferred from homology"/>
<name>A0A383UM45_BLUHO</name>
<dbReference type="PANTHER" id="PTHR46237">
    <property type="entry name" value="CYTOCHROME B5 REDUCTASE 4 FAMILY MEMBER"/>
    <property type="match status" value="1"/>
</dbReference>
<evidence type="ECO:0000256" key="1">
    <source>
        <dbReference type="ARBA" id="ARBA00022617"/>
    </source>
</evidence>
<organism evidence="8 9">
    <name type="scientific">Blumeria hordei</name>
    <name type="common">Barley powdery mildew</name>
    <name type="synonym">Blumeria graminis f. sp. hordei</name>
    <dbReference type="NCBI Taxonomy" id="2867405"/>
    <lineage>
        <taxon>Eukaryota</taxon>
        <taxon>Fungi</taxon>
        <taxon>Dikarya</taxon>
        <taxon>Ascomycota</taxon>
        <taxon>Pezizomycotina</taxon>
        <taxon>Leotiomycetes</taxon>
        <taxon>Erysiphales</taxon>
        <taxon>Erysiphaceae</taxon>
        <taxon>Blumeria</taxon>
    </lineage>
</organism>
<protein>
    <recommendedName>
        <fullName evidence="7">Cytochrome b5 heme-binding domain-containing protein</fullName>
    </recommendedName>
</protein>
<keyword evidence="3 4" id="KW-0408">Iron</keyword>
<comment type="similarity">
    <text evidence="4">Belongs to the cytochrome b5 family.</text>
</comment>
<dbReference type="PROSITE" id="PS50255">
    <property type="entry name" value="CYTOCHROME_B5_2"/>
    <property type="match status" value="1"/>
</dbReference>
<dbReference type="SMART" id="SM01117">
    <property type="entry name" value="Cyt-b5"/>
    <property type="match status" value="1"/>
</dbReference>
<feature type="domain" description="Cytochrome b5 heme-binding" evidence="7">
    <location>
        <begin position="255"/>
        <end position="325"/>
    </location>
</feature>
<keyword evidence="2 4" id="KW-0479">Metal-binding</keyword>
<dbReference type="GO" id="GO:0004128">
    <property type="term" value="F:cytochrome-b5 reductase activity, acting on NAD(P)H"/>
    <property type="evidence" value="ECO:0007669"/>
    <property type="project" value="TreeGrafter"/>
</dbReference>
<keyword evidence="6" id="KW-0732">Signal</keyword>
<evidence type="ECO:0000313" key="8">
    <source>
        <dbReference type="EMBL" id="SZF01404.1"/>
    </source>
</evidence>
<dbReference type="PROSITE" id="PS00191">
    <property type="entry name" value="CYTOCHROME_B5_1"/>
    <property type="match status" value="1"/>
</dbReference>
<dbReference type="InterPro" id="IPR051872">
    <property type="entry name" value="Cytochrome_b5/Flavoprotein_Rdt"/>
</dbReference>
<dbReference type="PANTHER" id="PTHR46237:SF1">
    <property type="entry name" value="CYTOCHROME B5 REDUCTASE 4"/>
    <property type="match status" value="1"/>
</dbReference>
<evidence type="ECO:0000259" key="7">
    <source>
        <dbReference type="PROSITE" id="PS50255"/>
    </source>
</evidence>
<keyword evidence="1 4" id="KW-0349">Heme</keyword>
<evidence type="ECO:0000256" key="6">
    <source>
        <dbReference type="SAM" id="SignalP"/>
    </source>
</evidence>
<dbReference type="GO" id="GO:0046872">
    <property type="term" value="F:metal ion binding"/>
    <property type="evidence" value="ECO:0007669"/>
    <property type="project" value="UniProtKB-UniRule"/>
</dbReference>
<feature type="region of interest" description="Disordered" evidence="5">
    <location>
        <begin position="32"/>
        <end position="69"/>
    </location>
</feature>
<evidence type="ECO:0000256" key="3">
    <source>
        <dbReference type="ARBA" id="ARBA00023004"/>
    </source>
</evidence>
<dbReference type="InterPro" id="IPR018506">
    <property type="entry name" value="Cyt_B5_heme-BS"/>
</dbReference>
<reference evidence="8 9" key="1">
    <citation type="submission" date="2017-11" db="EMBL/GenBank/DDBJ databases">
        <authorList>
            <person name="Kracher B."/>
        </authorList>
    </citation>
    <scope>NUCLEOTIDE SEQUENCE [LARGE SCALE GENOMIC DNA]</scope>
    <source>
        <strain evidence="8 9">RACE1</strain>
    </source>
</reference>
<evidence type="ECO:0000256" key="2">
    <source>
        <dbReference type="ARBA" id="ARBA00022723"/>
    </source>
</evidence>
<dbReference type="EMBL" id="UNSH01000036">
    <property type="protein sequence ID" value="SZF01404.1"/>
    <property type="molecule type" value="Genomic_DNA"/>
</dbReference>
<feature type="chain" id="PRO_5016615679" description="Cytochrome b5 heme-binding domain-containing protein" evidence="6">
    <location>
        <begin position="16"/>
        <end position="340"/>
    </location>
</feature>
<dbReference type="Pfam" id="PF00173">
    <property type="entry name" value="Cyt-b5"/>
    <property type="match status" value="1"/>
</dbReference>
<dbReference type="GO" id="GO:0020037">
    <property type="term" value="F:heme binding"/>
    <property type="evidence" value="ECO:0007669"/>
    <property type="project" value="UniProtKB-UniRule"/>
</dbReference>
<dbReference type="InterPro" id="IPR036400">
    <property type="entry name" value="Cyt_B5-like_heme/steroid_sf"/>
</dbReference>
<accession>A0A383UM45</accession>
<dbReference type="VEuPathDB" id="FungiDB:BLGHR1_12169"/>
<dbReference type="AlphaFoldDB" id="A0A383UM45"/>
<sequence length="340" mass="37129">MVLLGLSLLIVSVSFLCYQHFPLTLYLFSTPKSSPSKEDEVGSQSSEIEKSAKPDPQTPSYKKVDSTMESSGIVCRNKFSPTTMEDNDRKVMPPPPLPLENNSMPSTSRTLACTPNLTLTPAPIESSIKDIRTSIVSRTSSPQDTLFHQNTQKKSNSDRMNIHPVATIRGMTQIDICTSTAKNFSSSLSSLPKGSLIGVAATPSRSTASTKPNKRVLLAPGHSPLDWARLINSDVVLTGLGPGVQPYIKVPPSLLKKHTGRKGQDAWTVLSGKVYNITPYLPFHPGGKPELLRCAGRDGTKLFAEIHPWVNWEGMLAKCMVGIAVDEDEIHAEEYLNQMD</sequence>
<dbReference type="Gene3D" id="3.10.120.10">
    <property type="entry name" value="Cytochrome b5-like heme/steroid binding domain"/>
    <property type="match status" value="1"/>
</dbReference>
<dbReference type="Proteomes" id="UP000275772">
    <property type="component" value="Unassembled WGS sequence"/>
</dbReference>
<feature type="signal peptide" evidence="6">
    <location>
        <begin position="1"/>
        <end position="15"/>
    </location>
</feature>
<dbReference type="InterPro" id="IPR001199">
    <property type="entry name" value="Cyt_B5-like_heme/steroid-bd"/>
</dbReference>
<evidence type="ECO:0000256" key="5">
    <source>
        <dbReference type="SAM" id="MobiDB-lite"/>
    </source>
</evidence>
<gene>
    <name evidence="8" type="ORF">BLGHR1_12169</name>
</gene>
<dbReference type="SUPFAM" id="SSF55856">
    <property type="entry name" value="Cytochrome b5-like heme/steroid binding domain"/>
    <property type="match status" value="1"/>
</dbReference>
<dbReference type="FunFam" id="3.10.120.10:FF:000001">
    <property type="entry name" value="Cytochrome b5 reductase 4"/>
    <property type="match status" value="1"/>
</dbReference>
<dbReference type="GO" id="GO:0005737">
    <property type="term" value="C:cytoplasm"/>
    <property type="evidence" value="ECO:0007669"/>
    <property type="project" value="TreeGrafter"/>
</dbReference>
<evidence type="ECO:0000313" key="9">
    <source>
        <dbReference type="Proteomes" id="UP000275772"/>
    </source>
</evidence>